<reference evidence="2 3" key="1">
    <citation type="submission" date="2019-05" db="EMBL/GenBank/DDBJ databases">
        <title>Another draft genome of Portunus trituberculatus and its Hox gene families provides insights of decapod evolution.</title>
        <authorList>
            <person name="Jeong J.-H."/>
            <person name="Song I."/>
            <person name="Kim S."/>
            <person name="Choi T."/>
            <person name="Kim D."/>
            <person name="Ryu S."/>
            <person name="Kim W."/>
        </authorList>
    </citation>
    <scope>NUCLEOTIDE SEQUENCE [LARGE SCALE GENOMIC DNA]</scope>
    <source>
        <tissue evidence="2">Muscle</tissue>
    </source>
</reference>
<evidence type="ECO:0000256" key="1">
    <source>
        <dbReference type="SAM" id="SignalP"/>
    </source>
</evidence>
<keyword evidence="1" id="KW-0732">Signal</keyword>
<evidence type="ECO:0008006" key="4">
    <source>
        <dbReference type="Google" id="ProtNLM"/>
    </source>
</evidence>
<feature type="signal peptide" evidence="1">
    <location>
        <begin position="1"/>
        <end position="18"/>
    </location>
</feature>
<dbReference type="Proteomes" id="UP000324222">
    <property type="component" value="Unassembled WGS sequence"/>
</dbReference>
<evidence type="ECO:0000313" key="2">
    <source>
        <dbReference type="EMBL" id="MPC56925.1"/>
    </source>
</evidence>
<keyword evidence="3" id="KW-1185">Reference proteome</keyword>
<gene>
    <name evidence="2" type="ORF">E2C01_050892</name>
</gene>
<accession>A0A5B7GHJ7</accession>
<name>A0A5B7GHJ7_PORTR</name>
<dbReference type="AlphaFoldDB" id="A0A5B7GHJ7"/>
<dbReference type="EMBL" id="VSRR010014358">
    <property type="protein sequence ID" value="MPC56925.1"/>
    <property type="molecule type" value="Genomic_DNA"/>
</dbReference>
<protein>
    <recommendedName>
        <fullName evidence="4">Secreted protein</fullName>
    </recommendedName>
</protein>
<organism evidence="2 3">
    <name type="scientific">Portunus trituberculatus</name>
    <name type="common">Swimming crab</name>
    <name type="synonym">Neptunus trituberculatus</name>
    <dbReference type="NCBI Taxonomy" id="210409"/>
    <lineage>
        <taxon>Eukaryota</taxon>
        <taxon>Metazoa</taxon>
        <taxon>Ecdysozoa</taxon>
        <taxon>Arthropoda</taxon>
        <taxon>Crustacea</taxon>
        <taxon>Multicrustacea</taxon>
        <taxon>Malacostraca</taxon>
        <taxon>Eumalacostraca</taxon>
        <taxon>Eucarida</taxon>
        <taxon>Decapoda</taxon>
        <taxon>Pleocyemata</taxon>
        <taxon>Brachyura</taxon>
        <taxon>Eubrachyura</taxon>
        <taxon>Portunoidea</taxon>
        <taxon>Portunidae</taxon>
        <taxon>Portuninae</taxon>
        <taxon>Portunus</taxon>
    </lineage>
</organism>
<sequence length="82" mass="8626">MALVTMVLVSILVGGAVGGVMVVAGRHCGGGQQHCQVDAAVPPARSGFLWWRLIAFSSPVPRMWHLTQPAPAAFLLASFIKS</sequence>
<feature type="chain" id="PRO_5022893525" description="Secreted protein" evidence="1">
    <location>
        <begin position="19"/>
        <end position="82"/>
    </location>
</feature>
<evidence type="ECO:0000313" key="3">
    <source>
        <dbReference type="Proteomes" id="UP000324222"/>
    </source>
</evidence>
<proteinExistence type="predicted"/>
<comment type="caution">
    <text evidence="2">The sequence shown here is derived from an EMBL/GenBank/DDBJ whole genome shotgun (WGS) entry which is preliminary data.</text>
</comment>